<reference evidence="7 8" key="1">
    <citation type="submission" date="2020-02" db="EMBL/GenBank/DDBJ databases">
        <authorList>
            <person name="Li X.-J."/>
            <person name="Feng X.-M."/>
        </authorList>
    </citation>
    <scope>NUCLEOTIDE SEQUENCE [LARGE SCALE GENOMIC DNA]</scope>
    <source>
        <strain evidence="7 8">CGMCC 4.7225</strain>
    </source>
</reference>
<dbReference type="PROSITE" id="PS00671">
    <property type="entry name" value="D_2_HYDROXYACID_DH_3"/>
    <property type="match status" value="1"/>
</dbReference>
<feature type="domain" description="D-isomer specific 2-hydroxyacid dehydrogenase catalytic" evidence="5">
    <location>
        <begin position="32"/>
        <end position="316"/>
    </location>
</feature>
<evidence type="ECO:0000313" key="8">
    <source>
        <dbReference type="Proteomes" id="UP000469185"/>
    </source>
</evidence>
<dbReference type="InterPro" id="IPR036291">
    <property type="entry name" value="NAD(P)-bd_dom_sf"/>
</dbReference>
<feature type="domain" description="D-isomer specific 2-hydroxyacid dehydrogenase NAD-binding" evidence="6">
    <location>
        <begin position="110"/>
        <end position="285"/>
    </location>
</feature>
<dbReference type="SUPFAM" id="SSF52283">
    <property type="entry name" value="Formate/glycerate dehydrogenase catalytic domain-like"/>
    <property type="match status" value="1"/>
</dbReference>
<evidence type="ECO:0000313" key="7">
    <source>
        <dbReference type="EMBL" id="NED96115.1"/>
    </source>
</evidence>
<protein>
    <submittedName>
        <fullName evidence="7">Hydroxyacid dehydrogenase</fullName>
    </submittedName>
</protein>
<accession>A0A6N9YMD9</accession>
<dbReference type="Pfam" id="PF02826">
    <property type="entry name" value="2-Hacid_dh_C"/>
    <property type="match status" value="1"/>
</dbReference>
<dbReference type="EMBL" id="JAAGOB010000006">
    <property type="protein sequence ID" value="NED96115.1"/>
    <property type="molecule type" value="Genomic_DNA"/>
</dbReference>
<dbReference type="GO" id="GO:0005829">
    <property type="term" value="C:cytosol"/>
    <property type="evidence" value="ECO:0007669"/>
    <property type="project" value="TreeGrafter"/>
</dbReference>
<keyword evidence="3" id="KW-0520">NAD</keyword>
<dbReference type="Gene3D" id="3.40.50.720">
    <property type="entry name" value="NAD(P)-binding Rossmann-like Domain"/>
    <property type="match status" value="2"/>
</dbReference>
<dbReference type="SUPFAM" id="SSF51735">
    <property type="entry name" value="NAD(P)-binding Rossmann-fold domains"/>
    <property type="match status" value="1"/>
</dbReference>
<dbReference type="PROSITE" id="PS00670">
    <property type="entry name" value="D_2_HYDROXYACID_DH_2"/>
    <property type="match status" value="1"/>
</dbReference>
<dbReference type="InterPro" id="IPR029753">
    <property type="entry name" value="D-isomer_DH_CS"/>
</dbReference>
<evidence type="ECO:0000256" key="2">
    <source>
        <dbReference type="ARBA" id="ARBA00023002"/>
    </source>
</evidence>
<dbReference type="PANTHER" id="PTHR10996">
    <property type="entry name" value="2-HYDROXYACID DEHYDROGENASE-RELATED"/>
    <property type="match status" value="1"/>
</dbReference>
<dbReference type="GO" id="GO:0016618">
    <property type="term" value="F:hydroxypyruvate reductase [NAD(P)H] activity"/>
    <property type="evidence" value="ECO:0007669"/>
    <property type="project" value="TreeGrafter"/>
</dbReference>
<dbReference type="GO" id="GO:0051287">
    <property type="term" value="F:NAD binding"/>
    <property type="evidence" value="ECO:0007669"/>
    <property type="project" value="InterPro"/>
</dbReference>
<dbReference type="InterPro" id="IPR006140">
    <property type="entry name" value="D-isomer_DH_NAD-bd"/>
</dbReference>
<dbReference type="GO" id="GO:0030267">
    <property type="term" value="F:glyoxylate reductase (NADPH) activity"/>
    <property type="evidence" value="ECO:0007669"/>
    <property type="project" value="TreeGrafter"/>
</dbReference>
<keyword evidence="2 4" id="KW-0560">Oxidoreductase</keyword>
<name>A0A6N9YMD9_9ACTN</name>
<dbReference type="InterPro" id="IPR050223">
    <property type="entry name" value="D-isomer_2-hydroxyacid_DH"/>
</dbReference>
<dbReference type="CDD" id="cd12167">
    <property type="entry name" value="2-Hacid_dh_8"/>
    <property type="match status" value="1"/>
</dbReference>
<evidence type="ECO:0000256" key="3">
    <source>
        <dbReference type="ARBA" id="ARBA00023027"/>
    </source>
</evidence>
<keyword evidence="8" id="KW-1185">Reference proteome</keyword>
<dbReference type="InterPro" id="IPR006139">
    <property type="entry name" value="D-isomer_2_OHA_DH_cat_dom"/>
</dbReference>
<dbReference type="Proteomes" id="UP000469185">
    <property type="component" value="Unassembled WGS sequence"/>
</dbReference>
<evidence type="ECO:0000256" key="4">
    <source>
        <dbReference type="RuleBase" id="RU003719"/>
    </source>
</evidence>
<dbReference type="RefSeq" id="WP_163819125.1">
    <property type="nucleotide sequence ID" value="NZ_JAAGOB010000006.1"/>
</dbReference>
<evidence type="ECO:0000259" key="6">
    <source>
        <dbReference type="Pfam" id="PF02826"/>
    </source>
</evidence>
<dbReference type="Pfam" id="PF00389">
    <property type="entry name" value="2-Hacid_dh"/>
    <property type="match status" value="1"/>
</dbReference>
<proteinExistence type="inferred from homology"/>
<sequence length="325" mass="34824">MSPEYVPSLFPPETLARLRQVVDIDPARILQRFDEPDVQNTLAEAQVLITGWGCPRLDADALERLPKLRAAVHAAGSVKGHATPVCWERGIAISSAADANAAPVAEYTLAAILFAGKGVFEHRERYRRDRVFTLGDLYGNVGNYGRRVGIIGASRIGRRVIELLRPFDFDVSVHDPYLTTADAAALGVRAVSLDELVATSDIVSVHAPATPSTRHMLDRKRLAKMPDGAILVNTARGSLVDTAALTGELVAGRLSAVLDVTDPEPLPAGSPLFTLPNVFLTPHIAGSQGNELARIGRAAADEVERFCLGRPLRHAVALADLETAA</sequence>
<dbReference type="AlphaFoldDB" id="A0A6N9YMD9"/>
<dbReference type="PANTHER" id="PTHR10996:SF178">
    <property type="entry name" value="2-HYDROXYACID DEHYDROGENASE YGL185C-RELATED"/>
    <property type="match status" value="1"/>
</dbReference>
<evidence type="ECO:0000256" key="1">
    <source>
        <dbReference type="ARBA" id="ARBA00005854"/>
    </source>
</evidence>
<comment type="caution">
    <text evidence="7">The sequence shown here is derived from an EMBL/GenBank/DDBJ whole genome shotgun (WGS) entry which is preliminary data.</text>
</comment>
<comment type="similarity">
    <text evidence="1 4">Belongs to the D-isomer specific 2-hydroxyacid dehydrogenase family.</text>
</comment>
<evidence type="ECO:0000259" key="5">
    <source>
        <dbReference type="Pfam" id="PF00389"/>
    </source>
</evidence>
<gene>
    <name evidence="7" type="ORF">G1H11_12430</name>
</gene>
<organism evidence="7 8">
    <name type="scientific">Phytoactinopolyspora alkaliphila</name>
    <dbReference type="NCBI Taxonomy" id="1783498"/>
    <lineage>
        <taxon>Bacteria</taxon>
        <taxon>Bacillati</taxon>
        <taxon>Actinomycetota</taxon>
        <taxon>Actinomycetes</taxon>
        <taxon>Jiangellales</taxon>
        <taxon>Jiangellaceae</taxon>
        <taxon>Phytoactinopolyspora</taxon>
    </lineage>
</organism>